<dbReference type="Pfam" id="PF09169">
    <property type="entry name" value="BRCA-2_helical"/>
    <property type="match status" value="2"/>
</dbReference>
<dbReference type="GO" id="GO:0006355">
    <property type="term" value="P:regulation of DNA-templated transcription"/>
    <property type="evidence" value="ECO:0007669"/>
    <property type="project" value="TreeGrafter"/>
</dbReference>
<dbReference type="PANTHER" id="PTHR11289:SF0">
    <property type="entry name" value="BREAST CANCER TYPE 2 SUSCEPTIBILITY PROTEIN"/>
    <property type="match status" value="1"/>
</dbReference>
<feature type="domain" description="Breast cancer type 2 susceptibility protein helical" evidence="1">
    <location>
        <begin position="13"/>
        <end position="118"/>
    </location>
</feature>
<dbReference type="InterPro" id="IPR012340">
    <property type="entry name" value="NA-bd_OB-fold"/>
</dbReference>
<dbReference type="InterPro" id="IPR036315">
    <property type="entry name" value="BRCA2_hlx_sf"/>
</dbReference>
<dbReference type="GO" id="GO:0000724">
    <property type="term" value="P:double-strand break repair via homologous recombination"/>
    <property type="evidence" value="ECO:0007669"/>
    <property type="project" value="InterPro"/>
</dbReference>
<dbReference type="AlphaFoldDB" id="A0A7R9H693"/>
<dbReference type="PANTHER" id="PTHR11289">
    <property type="entry name" value="BREAST CANCER TYPE 2 SUSCEPTIBILITY PROTEIN BRCA2"/>
    <property type="match status" value="1"/>
</dbReference>
<dbReference type="EMBL" id="OC321112">
    <property type="protein sequence ID" value="CAD7409455.1"/>
    <property type="molecule type" value="Genomic_DNA"/>
</dbReference>
<dbReference type="InterPro" id="IPR015252">
    <property type="entry name" value="BRCA2_hlx"/>
</dbReference>
<protein>
    <recommendedName>
        <fullName evidence="1">Breast cancer type 2 susceptibility protein helical domain-containing protein</fullName>
    </recommendedName>
</protein>
<dbReference type="Gene3D" id="2.40.50.140">
    <property type="entry name" value="Nucleic acid-binding proteins"/>
    <property type="match status" value="1"/>
</dbReference>
<dbReference type="GO" id="GO:0005634">
    <property type="term" value="C:nucleus"/>
    <property type="evidence" value="ECO:0007669"/>
    <property type="project" value="TreeGrafter"/>
</dbReference>
<proteinExistence type="predicted"/>
<feature type="domain" description="Breast cancer type 2 susceptibility protein helical" evidence="1">
    <location>
        <begin position="142"/>
        <end position="166"/>
    </location>
</feature>
<sequence>MNRHNIQSPVLLKLDIKEDVIDVTASNAVDYRFSAHDFYSSAMCQENVAGVPVGDGSRLILDSQGLAGVVEVTRAFLASPGVDPSLSSNTWVHNHYRWIVWKLAATERSFPLIFAHRKVPTGGFLHEGSYKRFLEQPNSLSCTGCLSPNNVMLQLKYRYDREIDRSQRPALRKILEKDDTAAKRLVLCVARVVKVSRVGWCCVWPELSR</sequence>
<reference evidence="2" key="1">
    <citation type="submission" date="2020-11" db="EMBL/GenBank/DDBJ databases">
        <authorList>
            <person name="Tran Van P."/>
        </authorList>
    </citation>
    <scope>NUCLEOTIDE SEQUENCE</scope>
</reference>
<dbReference type="SUPFAM" id="SSF81872">
    <property type="entry name" value="BRCA2 helical domain"/>
    <property type="match status" value="1"/>
</dbReference>
<dbReference type="InterPro" id="IPR015525">
    <property type="entry name" value="BRCA2"/>
</dbReference>
<evidence type="ECO:0000313" key="2">
    <source>
        <dbReference type="EMBL" id="CAD7409455.1"/>
    </source>
</evidence>
<organism evidence="2">
    <name type="scientific">Timema cristinae</name>
    <name type="common">Walking stick</name>
    <dbReference type="NCBI Taxonomy" id="61476"/>
    <lineage>
        <taxon>Eukaryota</taxon>
        <taxon>Metazoa</taxon>
        <taxon>Ecdysozoa</taxon>
        <taxon>Arthropoda</taxon>
        <taxon>Hexapoda</taxon>
        <taxon>Insecta</taxon>
        <taxon>Pterygota</taxon>
        <taxon>Neoptera</taxon>
        <taxon>Polyneoptera</taxon>
        <taxon>Phasmatodea</taxon>
        <taxon>Timematodea</taxon>
        <taxon>Timematoidea</taxon>
        <taxon>Timematidae</taxon>
        <taxon>Timema</taxon>
    </lineage>
</organism>
<name>A0A7R9H693_TIMCR</name>
<dbReference type="SUPFAM" id="SSF50249">
    <property type="entry name" value="Nucleic acid-binding proteins"/>
    <property type="match status" value="1"/>
</dbReference>
<evidence type="ECO:0000259" key="1">
    <source>
        <dbReference type="Pfam" id="PF09169"/>
    </source>
</evidence>
<gene>
    <name evidence="2" type="ORF">TCEB3V08_LOCUS10030</name>
</gene>
<accession>A0A7R9H693</accession>